<dbReference type="PIRSF" id="PIRSF004557">
    <property type="entry name" value="SecY"/>
    <property type="match status" value="1"/>
</dbReference>
<keyword evidence="4 10" id="KW-0812">Transmembrane</keyword>
<comment type="subunit">
    <text evidence="10">Component of the Sec protein translocase complex. Heterotrimer consisting of SecY, SecE and SecG subunits. The heterotrimers can form oligomers, although 1 heterotrimer is thought to be able to translocate proteins. Interacts with the ribosome. Interacts with SecDF, and other proteins may be involved. Interacts with SecA.</text>
</comment>
<dbReference type="PRINTS" id="PR00303">
    <property type="entry name" value="SECYTRNLCASE"/>
</dbReference>
<comment type="caution">
    <text evidence="10">Lacks conserved residue(s) required for the propagation of feature annotation.</text>
</comment>
<keyword evidence="10" id="KW-1003">Cell membrane</keyword>
<feature type="transmembrane region" description="Helical" evidence="10">
    <location>
        <begin position="189"/>
        <end position="207"/>
    </location>
</feature>
<evidence type="ECO:0000256" key="7">
    <source>
        <dbReference type="ARBA" id="ARBA00023010"/>
    </source>
</evidence>
<dbReference type="PROSITE" id="PS00755">
    <property type="entry name" value="SECY_1"/>
    <property type="match status" value="1"/>
</dbReference>
<dbReference type="InterPro" id="IPR026593">
    <property type="entry name" value="SecY"/>
</dbReference>
<name>A0A160T872_9CHLR</name>
<feature type="transmembrane region" description="Helical" evidence="10">
    <location>
        <begin position="18"/>
        <end position="36"/>
    </location>
</feature>
<reference evidence="12" key="1">
    <citation type="submission" date="2016-01" db="EMBL/GenBank/DDBJ databases">
        <authorList>
            <person name="Mcilroy J.S."/>
            <person name="Karst M S."/>
            <person name="Albertsen M."/>
        </authorList>
    </citation>
    <scope>NUCLEOTIDE SEQUENCE</scope>
    <source>
        <strain evidence="12">Cfx-K</strain>
    </source>
</reference>
<keyword evidence="8 10" id="KW-0472">Membrane</keyword>
<feature type="transmembrane region" description="Helical" evidence="10">
    <location>
        <begin position="157"/>
        <end position="177"/>
    </location>
</feature>
<protein>
    <recommendedName>
        <fullName evidence="9 10">Protein translocase subunit SecY</fullName>
    </recommendedName>
</protein>
<evidence type="ECO:0000256" key="1">
    <source>
        <dbReference type="ARBA" id="ARBA00004141"/>
    </source>
</evidence>
<evidence type="ECO:0000256" key="10">
    <source>
        <dbReference type="HAMAP-Rule" id="MF_01465"/>
    </source>
</evidence>
<keyword evidence="13" id="KW-1185">Reference proteome</keyword>
<dbReference type="Gene3D" id="1.10.3370.10">
    <property type="entry name" value="SecY subunit domain"/>
    <property type="match status" value="1"/>
</dbReference>
<dbReference type="OrthoDB" id="9809248at2"/>
<evidence type="ECO:0000256" key="5">
    <source>
        <dbReference type="ARBA" id="ARBA00022927"/>
    </source>
</evidence>
<dbReference type="InterPro" id="IPR023201">
    <property type="entry name" value="SecY_dom_sf"/>
</dbReference>
<organism evidence="12 13">
    <name type="scientific">Candidatus Promineifilum breve</name>
    <dbReference type="NCBI Taxonomy" id="1806508"/>
    <lineage>
        <taxon>Bacteria</taxon>
        <taxon>Bacillati</taxon>
        <taxon>Chloroflexota</taxon>
        <taxon>Ardenticatenia</taxon>
        <taxon>Candidatus Promineifilales</taxon>
        <taxon>Candidatus Promineifilaceae</taxon>
        <taxon>Candidatus Promineifilum</taxon>
    </lineage>
</organism>
<dbReference type="NCBIfam" id="TIGR00967">
    <property type="entry name" value="3a0501s007"/>
    <property type="match status" value="1"/>
</dbReference>
<dbReference type="GO" id="GO:0065002">
    <property type="term" value="P:intracellular protein transmembrane transport"/>
    <property type="evidence" value="ECO:0007669"/>
    <property type="project" value="UniProtKB-UniRule"/>
</dbReference>
<feature type="transmembrane region" description="Helical" evidence="10">
    <location>
        <begin position="115"/>
        <end position="137"/>
    </location>
</feature>
<dbReference type="FunFam" id="1.10.3370.10:FF:000001">
    <property type="entry name" value="Preprotein translocase subunit SecY"/>
    <property type="match status" value="1"/>
</dbReference>
<evidence type="ECO:0000256" key="8">
    <source>
        <dbReference type="ARBA" id="ARBA00023136"/>
    </source>
</evidence>
<comment type="similarity">
    <text evidence="2 10 11">Belongs to the SecY/SEC61-alpha family.</text>
</comment>
<dbReference type="SUPFAM" id="SSF103491">
    <property type="entry name" value="Preprotein translocase SecY subunit"/>
    <property type="match status" value="1"/>
</dbReference>
<feature type="transmembrane region" description="Helical" evidence="10">
    <location>
        <begin position="219"/>
        <end position="239"/>
    </location>
</feature>
<evidence type="ECO:0000256" key="2">
    <source>
        <dbReference type="ARBA" id="ARBA00005751"/>
    </source>
</evidence>
<evidence type="ECO:0000256" key="9">
    <source>
        <dbReference type="ARBA" id="ARBA00039733"/>
    </source>
</evidence>
<dbReference type="HAMAP" id="MF_01465">
    <property type="entry name" value="SecY"/>
    <property type="match status" value="1"/>
</dbReference>
<gene>
    <name evidence="10 12" type="primary">secY</name>
    <name evidence="12" type="ORF">CFX0092_A3457</name>
</gene>
<keyword evidence="6 10" id="KW-1133">Transmembrane helix</keyword>
<feature type="transmembrane region" description="Helical" evidence="10">
    <location>
        <begin position="419"/>
        <end position="439"/>
    </location>
</feature>
<evidence type="ECO:0000313" key="13">
    <source>
        <dbReference type="Proteomes" id="UP000215027"/>
    </source>
</evidence>
<dbReference type="InterPro" id="IPR030659">
    <property type="entry name" value="SecY_CS"/>
</dbReference>
<dbReference type="GO" id="GO:0043952">
    <property type="term" value="P:protein transport by the Sec complex"/>
    <property type="evidence" value="ECO:0007669"/>
    <property type="project" value="UniProtKB-UniRule"/>
</dbReference>
<dbReference type="Proteomes" id="UP000215027">
    <property type="component" value="Chromosome I"/>
</dbReference>
<proteinExistence type="inferred from homology"/>
<dbReference type="EMBL" id="LN890655">
    <property type="protein sequence ID" value="CUS05335.2"/>
    <property type="molecule type" value="Genomic_DNA"/>
</dbReference>
<feature type="transmembrane region" description="Helical" evidence="10">
    <location>
        <begin position="388"/>
        <end position="413"/>
    </location>
</feature>
<sequence>MIESVRAAFTLPDLRRRILYTIGMLIIYRLLANIPVPGVDLQAWLLFTSQRTGNSVVDFLDLLSGGAVSNFSVMAMGVYPYITASIIIQLLTPIIPQFEELQSEGESGRNKLNRYTYYLTVPLAFLQAIGQIRLVGISLAGGVESIMPNFGFGAAQLLPTLTTLIAMVGGTMFAIWIGERITEEGVGQGISLIIFGGIVSGIIPSLAQMFTLEDATARIFSIATFLIYLVVTVLVIVIIQEGQRRIAVQYGRRVRGRKIYQGQSTYIPLKVNTAGMIPIIFAQSILTFFPLIAGLFISGSGGFVDRVATAVSQFGTTQDVTTAPFAFGAYWILYFLLVVGFTFFYTDVMIRQQNLPETLQRQGGFIPGIRPGKRTENYLMSVVRRITLVGALFLGLIAVLPGIMALVAVVLRIPGLERSVLVISGSGLIIVVGVVIDTMRQLEAQLLMRHYEGFIKS</sequence>
<evidence type="ECO:0000256" key="4">
    <source>
        <dbReference type="ARBA" id="ARBA00022692"/>
    </source>
</evidence>
<dbReference type="RefSeq" id="WP_095044563.1">
    <property type="nucleotide sequence ID" value="NZ_LN890655.1"/>
</dbReference>
<feature type="transmembrane region" description="Helical" evidence="10">
    <location>
        <begin position="323"/>
        <end position="345"/>
    </location>
</feature>
<dbReference type="GO" id="GO:0005886">
    <property type="term" value="C:plasma membrane"/>
    <property type="evidence" value="ECO:0007669"/>
    <property type="project" value="UniProtKB-SubCell"/>
</dbReference>
<accession>A0A160T872</accession>
<evidence type="ECO:0000313" key="12">
    <source>
        <dbReference type="EMBL" id="CUS05335.2"/>
    </source>
</evidence>
<dbReference type="PANTHER" id="PTHR10906">
    <property type="entry name" value="SECY/SEC61-ALPHA FAMILY MEMBER"/>
    <property type="match status" value="1"/>
</dbReference>
<dbReference type="GO" id="GO:0006605">
    <property type="term" value="P:protein targeting"/>
    <property type="evidence" value="ECO:0007669"/>
    <property type="project" value="UniProtKB-UniRule"/>
</dbReference>
<keyword evidence="3 10" id="KW-0813">Transport</keyword>
<dbReference type="AlphaFoldDB" id="A0A160T872"/>
<comment type="function">
    <text evidence="10">The central subunit of the protein translocation channel SecYEG. Consists of two halves formed by TMs 1-5 and 6-10. These two domains form a lateral gate at the front which open onto the bilayer between TMs 2 and 7, and are clamped together by SecE at the back. The channel is closed by both a pore ring composed of hydrophobic SecY resides and a short helix (helix 2A) on the extracellular side of the membrane which forms a plug. The plug probably moves laterally to allow the channel to open. The ring and the pore may move independently.</text>
</comment>
<evidence type="ECO:0000256" key="6">
    <source>
        <dbReference type="ARBA" id="ARBA00022989"/>
    </source>
</evidence>
<keyword evidence="5 10" id="KW-0653">Protein transport</keyword>
<keyword evidence="7 10" id="KW-0811">Translocation</keyword>
<evidence type="ECO:0000256" key="3">
    <source>
        <dbReference type="ARBA" id="ARBA00022448"/>
    </source>
</evidence>
<evidence type="ECO:0000256" key="11">
    <source>
        <dbReference type="RuleBase" id="RU004349"/>
    </source>
</evidence>
<feature type="transmembrane region" description="Helical" evidence="10">
    <location>
        <begin position="279"/>
        <end position="303"/>
    </location>
</feature>
<comment type="subcellular location">
    <subcellularLocation>
        <location evidence="10">Cell membrane</location>
        <topology evidence="10">Multi-pass membrane protein</topology>
    </subcellularLocation>
    <subcellularLocation>
        <location evidence="1">Membrane</location>
        <topology evidence="1">Multi-pass membrane protein</topology>
    </subcellularLocation>
</comment>
<dbReference type="InterPro" id="IPR002208">
    <property type="entry name" value="SecY/SEC61-alpha"/>
</dbReference>
<dbReference type="Pfam" id="PF00344">
    <property type="entry name" value="SecY"/>
    <property type="match status" value="1"/>
</dbReference>
<dbReference type="KEGG" id="pbf:CFX0092_A3457"/>